<evidence type="ECO:0000313" key="1">
    <source>
        <dbReference type="EMBL" id="ETJ29267.1"/>
    </source>
</evidence>
<organism evidence="1">
    <name type="scientific">human gut metagenome</name>
    <dbReference type="NCBI Taxonomy" id="408170"/>
    <lineage>
        <taxon>unclassified sequences</taxon>
        <taxon>metagenomes</taxon>
        <taxon>organismal metagenomes</taxon>
    </lineage>
</organism>
<gene>
    <name evidence="1" type="ORF">Q604_UNBC16187G0001</name>
</gene>
<feature type="non-terminal residue" evidence="1">
    <location>
        <position position="1"/>
    </location>
</feature>
<dbReference type="Gene3D" id="1.10.4160.10">
    <property type="entry name" value="Hydantoin permease"/>
    <property type="match status" value="1"/>
</dbReference>
<dbReference type="EMBL" id="AZMM01016187">
    <property type="protein sequence ID" value="ETJ29267.1"/>
    <property type="molecule type" value="Genomic_DNA"/>
</dbReference>
<feature type="non-terminal residue" evidence="1">
    <location>
        <position position="79"/>
    </location>
</feature>
<sequence length="79" mass="8840">AFLGPIFTVLIVDYFILKKQNLEIDELYNENGKFKGVNKYAGGIILFRIFVVTCAKAIKIRVIITSPLLSTADENTFIG</sequence>
<accession>W1XG16</accession>
<dbReference type="AlphaFoldDB" id="W1XG16"/>
<comment type="caution">
    <text evidence="1">The sequence shown here is derived from an EMBL/GenBank/DDBJ whole genome shotgun (WGS) entry which is preliminary data.</text>
</comment>
<protein>
    <submittedName>
        <fullName evidence="1">Permease for cytosine/purine, uracil, thiamine, allantoin</fullName>
    </submittedName>
</protein>
<name>W1XG16_9ZZZZ</name>
<proteinExistence type="predicted"/>
<reference evidence="1" key="1">
    <citation type="submission" date="2013-12" db="EMBL/GenBank/DDBJ databases">
        <title>A Varibaculum cambriense genome reconstructed from a premature infant gut community with otherwise low bacterial novelty that shifts toward anaerobic metabolism during the third week of life.</title>
        <authorList>
            <person name="Brown C.T."/>
            <person name="Sharon I."/>
            <person name="Thomas B.C."/>
            <person name="Castelle C.J."/>
            <person name="Morowitz M.J."/>
            <person name="Banfield J.F."/>
        </authorList>
    </citation>
    <scope>NUCLEOTIDE SEQUENCE</scope>
</reference>